<dbReference type="PROSITE" id="PS51257">
    <property type="entry name" value="PROKAR_LIPOPROTEIN"/>
    <property type="match status" value="1"/>
</dbReference>
<evidence type="ECO:0008006" key="5">
    <source>
        <dbReference type="Google" id="ProtNLM"/>
    </source>
</evidence>
<feature type="compositionally biased region" description="Low complexity" evidence="1">
    <location>
        <begin position="34"/>
        <end position="72"/>
    </location>
</feature>
<reference evidence="3 4" key="1">
    <citation type="submission" date="2019-11" db="EMBL/GenBank/DDBJ databases">
        <title>Whole genome sequencing identifies a novel species of the genus Arsenicicoccus isolated from human blood.</title>
        <authorList>
            <person name="Jeong J.H."/>
            <person name="Kweon O.J."/>
            <person name="Kim H.R."/>
            <person name="Kim T.-H."/>
            <person name="Ha S.-M."/>
            <person name="Lee M.-K."/>
        </authorList>
    </citation>
    <scope>NUCLEOTIDE SEQUENCE [LARGE SCALE GENOMIC DNA]</scope>
    <source>
        <strain evidence="3 4">MKL-02</strain>
    </source>
</reference>
<feature type="signal peptide" evidence="2">
    <location>
        <begin position="1"/>
        <end position="23"/>
    </location>
</feature>
<feature type="compositionally biased region" description="Polar residues" evidence="1">
    <location>
        <begin position="165"/>
        <end position="184"/>
    </location>
</feature>
<feature type="region of interest" description="Disordered" evidence="1">
    <location>
        <begin position="26"/>
        <end position="72"/>
    </location>
</feature>
<evidence type="ECO:0000313" key="3">
    <source>
        <dbReference type="EMBL" id="MTB70772.1"/>
    </source>
</evidence>
<keyword evidence="2" id="KW-0732">Signal</keyword>
<protein>
    <recommendedName>
        <fullName evidence="5">Lipoprotein</fullName>
    </recommendedName>
</protein>
<accession>A0A6I3IA48</accession>
<proteinExistence type="predicted"/>
<evidence type="ECO:0000256" key="1">
    <source>
        <dbReference type="SAM" id="MobiDB-lite"/>
    </source>
</evidence>
<dbReference type="RefSeq" id="WP_154592123.1">
    <property type="nucleotide sequence ID" value="NZ_WLVL01000006.1"/>
</dbReference>
<dbReference type="EMBL" id="WLVL01000006">
    <property type="protein sequence ID" value="MTB70772.1"/>
    <property type="molecule type" value="Genomic_DNA"/>
</dbReference>
<evidence type="ECO:0000256" key="2">
    <source>
        <dbReference type="SAM" id="SignalP"/>
    </source>
</evidence>
<comment type="caution">
    <text evidence="3">The sequence shown here is derived from an EMBL/GenBank/DDBJ whole genome shotgun (WGS) entry which is preliminary data.</text>
</comment>
<feature type="region of interest" description="Disordered" evidence="1">
    <location>
        <begin position="162"/>
        <end position="185"/>
    </location>
</feature>
<feature type="chain" id="PRO_5026027603" description="Lipoprotein" evidence="2">
    <location>
        <begin position="24"/>
        <end position="245"/>
    </location>
</feature>
<gene>
    <name evidence="3" type="ORF">GGG17_02015</name>
</gene>
<dbReference type="AlphaFoldDB" id="A0A6I3IA48"/>
<organism evidence="3 4">
    <name type="scientific">Arsenicicoccus cauae</name>
    <dbReference type="NCBI Taxonomy" id="2663847"/>
    <lineage>
        <taxon>Bacteria</taxon>
        <taxon>Bacillati</taxon>
        <taxon>Actinomycetota</taxon>
        <taxon>Actinomycetes</taxon>
        <taxon>Micrococcales</taxon>
        <taxon>Intrasporangiaceae</taxon>
        <taxon>Arsenicicoccus</taxon>
    </lineage>
</organism>
<sequence length="245" mass="24200">MDRRPALVSLASSLALVTTLVTACSGGSGGSGGTATSTSSTSPVSSATSTSSAGGTSAGSTTTPSTPAPAVALPKGHQWLTVPSLRTRLAIPTTWKVLDVGTLRDQKGTPAYAKAAADLGYTEAELTSFLSSGAFAVAVGPTSGETAPNLLIRAVGGGAFEDGDQLTSGSRGETGTLDAQSKPQTAVGPGVRGDYHVNVDGTVLHGSQLAVTSQGQQDVVAVGAADAATVRRIMDVVVATYSPAP</sequence>
<name>A0A6I3IA48_9MICO</name>
<evidence type="ECO:0000313" key="4">
    <source>
        <dbReference type="Proteomes" id="UP000431092"/>
    </source>
</evidence>
<dbReference type="Proteomes" id="UP000431092">
    <property type="component" value="Unassembled WGS sequence"/>
</dbReference>
<keyword evidence="4" id="KW-1185">Reference proteome</keyword>